<feature type="region of interest" description="Disordered" evidence="1">
    <location>
        <begin position="1"/>
        <end position="45"/>
    </location>
</feature>
<comment type="caution">
    <text evidence="2">The sequence shown here is derived from an EMBL/GenBank/DDBJ whole genome shotgun (WGS) entry which is preliminary data.</text>
</comment>
<feature type="compositionally biased region" description="Basic and acidic residues" evidence="1">
    <location>
        <begin position="24"/>
        <end position="41"/>
    </location>
</feature>
<keyword evidence="3" id="KW-1185">Reference proteome</keyword>
<dbReference type="EMBL" id="QUSF01000001">
    <property type="protein sequence ID" value="RLW12922.1"/>
    <property type="molecule type" value="Genomic_DNA"/>
</dbReference>
<protein>
    <submittedName>
        <fullName evidence="2">Uncharacterized protein</fullName>
    </submittedName>
</protein>
<proteinExistence type="predicted"/>
<dbReference type="Proteomes" id="UP000276834">
    <property type="component" value="Unassembled WGS sequence"/>
</dbReference>
<organism evidence="2 3">
    <name type="scientific">Chloebia gouldiae</name>
    <name type="common">Gouldian finch</name>
    <name type="synonym">Erythrura gouldiae</name>
    <dbReference type="NCBI Taxonomy" id="44316"/>
    <lineage>
        <taxon>Eukaryota</taxon>
        <taxon>Metazoa</taxon>
        <taxon>Chordata</taxon>
        <taxon>Craniata</taxon>
        <taxon>Vertebrata</taxon>
        <taxon>Euteleostomi</taxon>
        <taxon>Archelosauria</taxon>
        <taxon>Archosauria</taxon>
        <taxon>Dinosauria</taxon>
        <taxon>Saurischia</taxon>
        <taxon>Theropoda</taxon>
        <taxon>Coelurosauria</taxon>
        <taxon>Aves</taxon>
        <taxon>Neognathae</taxon>
        <taxon>Neoaves</taxon>
        <taxon>Telluraves</taxon>
        <taxon>Australaves</taxon>
        <taxon>Passeriformes</taxon>
        <taxon>Passeroidea</taxon>
        <taxon>Passeridae</taxon>
        <taxon>Chloebia</taxon>
    </lineage>
</organism>
<evidence type="ECO:0000313" key="3">
    <source>
        <dbReference type="Proteomes" id="UP000276834"/>
    </source>
</evidence>
<accession>A0A3L8T0R3</accession>
<name>A0A3L8T0R3_CHLGU</name>
<dbReference type="AlphaFoldDB" id="A0A3L8T0R3"/>
<evidence type="ECO:0000256" key="1">
    <source>
        <dbReference type="SAM" id="MobiDB-lite"/>
    </source>
</evidence>
<dbReference type="OrthoDB" id="10069362at2759"/>
<reference evidence="2 3" key="1">
    <citation type="journal article" date="2018" name="Proc. R. Soc. B">
        <title>A non-coding region near Follistatin controls head colour polymorphism in the Gouldian finch.</title>
        <authorList>
            <person name="Toomey M.B."/>
            <person name="Marques C.I."/>
            <person name="Andrade P."/>
            <person name="Araujo P.M."/>
            <person name="Sabatino S."/>
            <person name="Gazda M.A."/>
            <person name="Afonso S."/>
            <person name="Lopes R.J."/>
            <person name="Corbo J.C."/>
            <person name="Carneiro M."/>
        </authorList>
    </citation>
    <scope>NUCLEOTIDE SEQUENCE [LARGE SCALE GENOMIC DNA]</scope>
    <source>
        <strain evidence="2">Red01</strain>
        <tissue evidence="2">Muscle</tissue>
    </source>
</reference>
<gene>
    <name evidence="2" type="ORF">DV515_00000300</name>
</gene>
<dbReference type="AntiFam" id="ANF00012">
    <property type="entry name" value="tRNA translation"/>
</dbReference>
<sequence length="83" mass="9429">MDNASDYGSEDSMHRGVGGSLGEDQGKEGEERKTEKNEPGRSRTYNLLIRSQTRYPLRHWPPAVTAPHEGGAVFFRRDLEHLF</sequence>
<evidence type="ECO:0000313" key="2">
    <source>
        <dbReference type="EMBL" id="RLW12922.1"/>
    </source>
</evidence>